<dbReference type="GO" id="GO:0003677">
    <property type="term" value="F:DNA binding"/>
    <property type="evidence" value="ECO:0007669"/>
    <property type="project" value="InterPro"/>
</dbReference>
<proteinExistence type="predicted"/>
<accession>A0A516H4T4</accession>
<dbReference type="InterPro" id="IPR010982">
    <property type="entry name" value="Lambda_DNA-bd_dom_sf"/>
</dbReference>
<dbReference type="RefSeq" id="WP_144069747.1">
    <property type="nucleotide sequence ID" value="NZ_CP041636.1"/>
</dbReference>
<dbReference type="KEGG" id="fer:FNB15_16445"/>
<dbReference type="Proteomes" id="UP000317496">
    <property type="component" value="Chromosome"/>
</dbReference>
<keyword evidence="2" id="KW-1185">Reference proteome</keyword>
<name>A0A516H4T4_9PROT</name>
<organism evidence="1 2">
    <name type="scientific">Ferrovibrio terrae</name>
    <dbReference type="NCBI Taxonomy" id="2594003"/>
    <lineage>
        <taxon>Bacteria</taxon>
        <taxon>Pseudomonadati</taxon>
        <taxon>Pseudomonadota</taxon>
        <taxon>Alphaproteobacteria</taxon>
        <taxon>Rhodospirillales</taxon>
        <taxon>Rhodospirillaceae</taxon>
        <taxon>Ferrovibrio</taxon>
    </lineage>
</organism>
<evidence type="ECO:0000313" key="2">
    <source>
        <dbReference type="Proteomes" id="UP000317496"/>
    </source>
</evidence>
<dbReference type="OrthoDB" id="3174593at2"/>
<dbReference type="AlphaFoldDB" id="A0A516H4T4"/>
<dbReference type="SUPFAM" id="SSF47413">
    <property type="entry name" value="lambda repressor-like DNA-binding domains"/>
    <property type="match status" value="1"/>
</dbReference>
<dbReference type="Gene3D" id="1.10.260.40">
    <property type="entry name" value="lambda repressor-like DNA-binding domains"/>
    <property type="match status" value="1"/>
</dbReference>
<reference evidence="1 2" key="1">
    <citation type="submission" date="2019-07" db="EMBL/GenBank/DDBJ databases">
        <title>Genome sequencing for Ferrovibrio sp. K5.</title>
        <authorList>
            <person name="Park S.-J."/>
        </authorList>
    </citation>
    <scope>NUCLEOTIDE SEQUENCE [LARGE SCALE GENOMIC DNA]</scope>
    <source>
        <strain evidence="1 2">K5</strain>
    </source>
</reference>
<evidence type="ECO:0000313" key="1">
    <source>
        <dbReference type="EMBL" id="QDO98766.1"/>
    </source>
</evidence>
<protein>
    <submittedName>
        <fullName evidence="1">Addiction module antidote protein, HigA family</fullName>
    </submittedName>
</protein>
<gene>
    <name evidence="1" type="ORF">FNB15_16445</name>
</gene>
<sequence length="75" mass="8588">MLPIHPGILLERAIFARGSDPEHFIREAHIPRKLLRQVLAGERPISSGLAMRLGRILGTSPWVWIAFQERFDKAF</sequence>
<dbReference type="EMBL" id="CP041636">
    <property type="protein sequence ID" value="QDO98766.1"/>
    <property type="molecule type" value="Genomic_DNA"/>
</dbReference>